<protein>
    <submittedName>
        <fullName evidence="1">Uncharacterized protein</fullName>
    </submittedName>
</protein>
<sequence length="537" mass="58737">MSTTWEFLEPWRSVLRDNSREGSAHVSESVLEVAFVVPGRHPLAEGKSIYLEISGDQCSAQASRRLQQLREDMELFTLLSVVDNEACNKLVFAGTATPSVYFPEWEFRLAESSSSKIPQIPVTWGALLGFSDGSWGYSPGFLAAVQNLEAMGVDPYIKTSEDERSAIYWTARLGGSKVFGRQKSDEPADLSTSPRVQLRRLFNANVPPIVELATGCGGAPLAAPSIPPLVPELAVALTRTATQYLSLDLENATINSHQAMVNAGLLLSTLIWNSSKSSRTRPMMLWVADLSTEADVTYNSVSSERWPWLIYALCCGSSDTIVTVVTISVNNYPLPILEANGRGSHAYGFVDIREGTELYPSGVNDGSGNSFVLSRARPFRALYDPTYNGSWVNFVVPGYGMCHAKLEHGVKFTPDPEDPVCRERRISGSLALNFVTFETPAVLMELLTLVTRGLRSLRLLANDDAAASMGIDLSALSSACPGLQHLSITKYGVVVSDHGGSLRRWPIKTIALREYLSDLIGCLRDTTLRMARSSRLK</sequence>
<proteinExistence type="predicted"/>
<dbReference type="GeneID" id="20642191"/>
<dbReference type="InParanoid" id="G4ZT95"/>
<evidence type="ECO:0000313" key="1">
    <source>
        <dbReference type="EMBL" id="EGZ13127.1"/>
    </source>
</evidence>
<dbReference type="RefSeq" id="XP_009530556.1">
    <property type="nucleotide sequence ID" value="XM_009532261.1"/>
</dbReference>
<organism evidence="1 2">
    <name type="scientific">Phytophthora sojae (strain P6497)</name>
    <name type="common">Soybean stem and root rot agent</name>
    <name type="synonym">Phytophthora megasperma f. sp. glycines</name>
    <dbReference type="NCBI Taxonomy" id="1094619"/>
    <lineage>
        <taxon>Eukaryota</taxon>
        <taxon>Sar</taxon>
        <taxon>Stramenopiles</taxon>
        <taxon>Oomycota</taxon>
        <taxon>Peronosporomycetes</taxon>
        <taxon>Peronosporales</taxon>
        <taxon>Peronosporaceae</taxon>
        <taxon>Phytophthora</taxon>
    </lineage>
</organism>
<dbReference type="Proteomes" id="UP000002640">
    <property type="component" value="Unassembled WGS sequence"/>
</dbReference>
<keyword evidence="2" id="KW-1185">Reference proteome</keyword>
<reference evidence="1 2" key="1">
    <citation type="journal article" date="2006" name="Science">
        <title>Phytophthora genome sequences uncover evolutionary origins and mechanisms of pathogenesis.</title>
        <authorList>
            <person name="Tyler B.M."/>
            <person name="Tripathy S."/>
            <person name="Zhang X."/>
            <person name="Dehal P."/>
            <person name="Jiang R.H."/>
            <person name="Aerts A."/>
            <person name="Arredondo F.D."/>
            <person name="Baxter L."/>
            <person name="Bensasson D."/>
            <person name="Beynon J.L."/>
            <person name="Chapman J."/>
            <person name="Damasceno C.M."/>
            <person name="Dorrance A.E."/>
            <person name="Dou D."/>
            <person name="Dickerman A.W."/>
            <person name="Dubchak I.L."/>
            <person name="Garbelotto M."/>
            <person name="Gijzen M."/>
            <person name="Gordon S.G."/>
            <person name="Govers F."/>
            <person name="Grunwald N.J."/>
            <person name="Huang W."/>
            <person name="Ivors K.L."/>
            <person name="Jones R.W."/>
            <person name="Kamoun S."/>
            <person name="Krampis K."/>
            <person name="Lamour K.H."/>
            <person name="Lee M.K."/>
            <person name="McDonald W.H."/>
            <person name="Medina M."/>
            <person name="Meijer H.J."/>
            <person name="Nordberg E.K."/>
            <person name="Maclean D.J."/>
            <person name="Ospina-Giraldo M.D."/>
            <person name="Morris P.F."/>
            <person name="Phuntumart V."/>
            <person name="Putnam N.H."/>
            <person name="Rash S."/>
            <person name="Rose J.K."/>
            <person name="Sakihama Y."/>
            <person name="Salamov A.A."/>
            <person name="Savidor A."/>
            <person name="Scheuring C.F."/>
            <person name="Smith B.M."/>
            <person name="Sobral B.W."/>
            <person name="Terry A."/>
            <person name="Torto-Alalibo T.A."/>
            <person name="Win J."/>
            <person name="Xu Z."/>
            <person name="Zhang H."/>
            <person name="Grigoriev I.V."/>
            <person name="Rokhsar D.S."/>
            <person name="Boore J.L."/>
        </authorList>
    </citation>
    <scope>NUCLEOTIDE SEQUENCE [LARGE SCALE GENOMIC DNA]</scope>
    <source>
        <strain evidence="1 2">P6497</strain>
    </source>
</reference>
<accession>G4ZT95</accession>
<dbReference type="AlphaFoldDB" id="G4ZT95"/>
<dbReference type="KEGG" id="psoj:PHYSODRAFT_302857"/>
<name>G4ZT95_PHYSP</name>
<evidence type="ECO:0000313" key="2">
    <source>
        <dbReference type="Proteomes" id="UP000002640"/>
    </source>
</evidence>
<gene>
    <name evidence="1" type="ORF">PHYSODRAFT_302857</name>
</gene>
<dbReference type="EMBL" id="JH159156">
    <property type="protein sequence ID" value="EGZ13127.1"/>
    <property type="molecule type" value="Genomic_DNA"/>
</dbReference>